<organism evidence="2 3">
    <name type="scientific">Podospora appendiculata</name>
    <dbReference type="NCBI Taxonomy" id="314037"/>
    <lineage>
        <taxon>Eukaryota</taxon>
        <taxon>Fungi</taxon>
        <taxon>Dikarya</taxon>
        <taxon>Ascomycota</taxon>
        <taxon>Pezizomycotina</taxon>
        <taxon>Sordariomycetes</taxon>
        <taxon>Sordariomycetidae</taxon>
        <taxon>Sordariales</taxon>
        <taxon>Podosporaceae</taxon>
        <taxon>Podospora</taxon>
    </lineage>
</organism>
<keyword evidence="1" id="KW-0812">Transmembrane</keyword>
<evidence type="ECO:0000256" key="1">
    <source>
        <dbReference type="SAM" id="Phobius"/>
    </source>
</evidence>
<feature type="transmembrane region" description="Helical" evidence="1">
    <location>
        <begin position="77"/>
        <end position="98"/>
    </location>
</feature>
<dbReference type="Proteomes" id="UP001270362">
    <property type="component" value="Unassembled WGS sequence"/>
</dbReference>
<keyword evidence="1" id="KW-1133">Transmembrane helix</keyword>
<protein>
    <submittedName>
        <fullName evidence="2">Uncharacterized protein</fullName>
    </submittedName>
</protein>
<dbReference type="AlphaFoldDB" id="A0AAE0XHB3"/>
<dbReference type="EMBL" id="JAULSO010000001">
    <property type="protein sequence ID" value="KAK3693422.1"/>
    <property type="molecule type" value="Genomic_DNA"/>
</dbReference>
<name>A0AAE0XHB3_9PEZI</name>
<accession>A0AAE0XHB3</accession>
<evidence type="ECO:0000313" key="2">
    <source>
        <dbReference type="EMBL" id="KAK3693422.1"/>
    </source>
</evidence>
<feature type="transmembrane region" description="Helical" evidence="1">
    <location>
        <begin position="12"/>
        <end position="31"/>
    </location>
</feature>
<gene>
    <name evidence="2" type="ORF">B0T22DRAFT_436606</name>
</gene>
<proteinExistence type="predicted"/>
<comment type="caution">
    <text evidence="2">The sequence shown here is derived from an EMBL/GenBank/DDBJ whole genome shotgun (WGS) entry which is preliminary data.</text>
</comment>
<feature type="transmembrane region" description="Helical" evidence="1">
    <location>
        <begin position="37"/>
        <end position="56"/>
    </location>
</feature>
<keyword evidence="1" id="KW-0472">Membrane</keyword>
<reference evidence="2" key="1">
    <citation type="journal article" date="2023" name="Mol. Phylogenet. Evol.">
        <title>Genome-scale phylogeny and comparative genomics of the fungal order Sordariales.</title>
        <authorList>
            <person name="Hensen N."/>
            <person name="Bonometti L."/>
            <person name="Westerberg I."/>
            <person name="Brannstrom I.O."/>
            <person name="Guillou S."/>
            <person name="Cros-Aarteil S."/>
            <person name="Calhoun S."/>
            <person name="Haridas S."/>
            <person name="Kuo A."/>
            <person name="Mondo S."/>
            <person name="Pangilinan J."/>
            <person name="Riley R."/>
            <person name="LaButti K."/>
            <person name="Andreopoulos B."/>
            <person name="Lipzen A."/>
            <person name="Chen C."/>
            <person name="Yan M."/>
            <person name="Daum C."/>
            <person name="Ng V."/>
            <person name="Clum A."/>
            <person name="Steindorff A."/>
            <person name="Ohm R.A."/>
            <person name="Martin F."/>
            <person name="Silar P."/>
            <person name="Natvig D.O."/>
            <person name="Lalanne C."/>
            <person name="Gautier V."/>
            <person name="Ament-Velasquez S.L."/>
            <person name="Kruys A."/>
            <person name="Hutchinson M.I."/>
            <person name="Powell A.J."/>
            <person name="Barry K."/>
            <person name="Miller A.N."/>
            <person name="Grigoriev I.V."/>
            <person name="Debuchy R."/>
            <person name="Gladieux P."/>
            <person name="Hiltunen Thoren M."/>
            <person name="Johannesson H."/>
        </authorList>
    </citation>
    <scope>NUCLEOTIDE SEQUENCE</scope>
    <source>
        <strain evidence="2">CBS 314.62</strain>
    </source>
</reference>
<sequence>MALPASYAKWQIAIHGLSLALCIAIIGLSGYATSFGFGYGAAMASIYFAAVWTLIVDVAEISAIATNRLARLSELHLCLLELVTTALCFFFPLFLYGVGGSPNACPKDIPISGCENEDIVRKAQLGVNLALILAMATG</sequence>
<evidence type="ECO:0000313" key="3">
    <source>
        <dbReference type="Proteomes" id="UP001270362"/>
    </source>
</evidence>
<keyword evidence="3" id="KW-1185">Reference proteome</keyword>
<reference evidence="2" key="2">
    <citation type="submission" date="2023-06" db="EMBL/GenBank/DDBJ databases">
        <authorList>
            <consortium name="Lawrence Berkeley National Laboratory"/>
            <person name="Haridas S."/>
            <person name="Hensen N."/>
            <person name="Bonometti L."/>
            <person name="Westerberg I."/>
            <person name="Brannstrom I.O."/>
            <person name="Guillou S."/>
            <person name="Cros-Aarteil S."/>
            <person name="Calhoun S."/>
            <person name="Kuo A."/>
            <person name="Mondo S."/>
            <person name="Pangilinan J."/>
            <person name="Riley R."/>
            <person name="Labutti K."/>
            <person name="Andreopoulos B."/>
            <person name="Lipzen A."/>
            <person name="Chen C."/>
            <person name="Yanf M."/>
            <person name="Daum C."/>
            <person name="Ng V."/>
            <person name="Clum A."/>
            <person name="Steindorff A."/>
            <person name="Ohm R."/>
            <person name="Martin F."/>
            <person name="Silar P."/>
            <person name="Natvig D."/>
            <person name="Lalanne C."/>
            <person name="Gautier V."/>
            <person name="Ament-Velasquez S.L."/>
            <person name="Kruys A."/>
            <person name="Hutchinson M.I."/>
            <person name="Powell A.J."/>
            <person name="Barry K."/>
            <person name="Miller A.N."/>
            <person name="Grigoriev I.V."/>
            <person name="Debuchy R."/>
            <person name="Gladieux P."/>
            <person name="Thoren M.H."/>
            <person name="Johannesson H."/>
        </authorList>
    </citation>
    <scope>NUCLEOTIDE SEQUENCE</scope>
    <source>
        <strain evidence="2">CBS 314.62</strain>
    </source>
</reference>